<evidence type="ECO:0000259" key="4">
    <source>
        <dbReference type="Pfam" id="PF07859"/>
    </source>
</evidence>
<dbReference type="AlphaFoldDB" id="B9Y9H7"/>
<dbReference type="InterPro" id="IPR050300">
    <property type="entry name" value="GDXG_lipolytic_enzyme"/>
</dbReference>
<dbReference type="Gene3D" id="3.40.50.1820">
    <property type="entry name" value="alpha/beta hydrolase"/>
    <property type="match status" value="1"/>
</dbReference>
<keyword evidence="2 5" id="KW-0378">Hydrolase</keyword>
<comment type="caution">
    <text evidence="5">The sequence shown here is derived from an EMBL/GenBank/DDBJ whole genome shotgun (WGS) entry which is preliminary data.</text>
</comment>
<reference evidence="5 6" key="2">
    <citation type="submission" date="2009-02" db="EMBL/GenBank/DDBJ databases">
        <title>Draft genome sequence of Holdemania filiformis DSM 12042.</title>
        <authorList>
            <person name="Sudarsanam P."/>
            <person name="Ley R."/>
            <person name="Guruge J."/>
            <person name="Turnbaugh P.J."/>
            <person name="Mahowald M."/>
            <person name="Liep D."/>
            <person name="Gordon J."/>
        </authorList>
    </citation>
    <scope>NUCLEOTIDE SEQUENCE [LARGE SCALE GENOMIC DNA]</scope>
    <source>
        <strain evidence="5 6">DSM 12042</strain>
    </source>
</reference>
<dbReference type="SUPFAM" id="SSF53474">
    <property type="entry name" value="alpha/beta-Hydrolases"/>
    <property type="match status" value="1"/>
</dbReference>
<feature type="domain" description="Alpha/beta hydrolase fold-3" evidence="4">
    <location>
        <begin position="76"/>
        <end position="281"/>
    </location>
</feature>
<comment type="similarity">
    <text evidence="1">Belongs to the 'GDXG' lipolytic enzyme family.</text>
</comment>
<dbReference type="InterPro" id="IPR013094">
    <property type="entry name" value="AB_hydrolase_3"/>
</dbReference>
<organism evidence="5 6">
    <name type="scientific">Holdemania filiformis DSM 12042</name>
    <dbReference type="NCBI Taxonomy" id="545696"/>
    <lineage>
        <taxon>Bacteria</taxon>
        <taxon>Bacillati</taxon>
        <taxon>Bacillota</taxon>
        <taxon>Erysipelotrichia</taxon>
        <taxon>Erysipelotrichales</taxon>
        <taxon>Erysipelotrichaceae</taxon>
        <taxon>Holdemania</taxon>
    </lineage>
</organism>
<dbReference type="STRING" id="545696.HOLDEFILI_02483"/>
<dbReference type="OrthoDB" id="9815425at2"/>
<evidence type="ECO:0000256" key="3">
    <source>
        <dbReference type="PROSITE-ProRule" id="PRU10038"/>
    </source>
</evidence>
<gene>
    <name evidence="5" type="ORF">HOLDEFILI_02483</name>
</gene>
<evidence type="ECO:0000256" key="2">
    <source>
        <dbReference type="ARBA" id="ARBA00022801"/>
    </source>
</evidence>
<sequence>MKDIRGIDPQLKGIAKKIPYNRFMILVAKPYQTLALKCTKIPDGVACRRVLLTENGRKLPIDIYEPAAVTDVLPCLLMIHGGAFSYKASVYHKKLACLYAAEVRCRVVFPDYHLLPKYPYPAAYEDCLAALRWIVENAESLRIDQTRIGIAGDSAGGTLAATLCNQITAEALPFPCAQMLVYPAVDATMSTQSMAQYSDTPLWNSRNNRKMWKLYLKKADSVLIRKASPMQNDLPDMIPQTYIETAEYDCLYDEGVLYAERLREAGANVDLNETEGTFHGYDSAIQTQIARTQIAKRITFLKKCFSCEK</sequence>
<evidence type="ECO:0000256" key="1">
    <source>
        <dbReference type="ARBA" id="ARBA00010515"/>
    </source>
</evidence>
<dbReference type="PROSITE" id="PS01174">
    <property type="entry name" value="LIPASE_GDXG_SER"/>
    <property type="match status" value="1"/>
</dbReference>
<name>B9Y9H7_9FIRM</name>
<dbReference type="InterPro" id="IPR029058">
    <property type="entry name" value="AB_hydrolase_fold"/>
</dbReference>
<evidence type="ECO:0000313" key="6">
    <source>
        <dbReference type="Proteomes" id="UP000005950"/>
    </source>
</evidence>
<evidence type="ECO:0000313" key="5">
    <source>
        <dbReference type="EMBL" id="EEF67320.1"/>
    </source>
</evidence>
<dbReference type="Pfam" id="PF07859">
    <property type="entry name" value="Abhydrolase_3"/>
    <property type="match status" value="1"/>
</dbReference>
<dbReference type="GO" id="GO:0016787">
    <property type="term" value="F:hydrolase activity"/>
    <property type="evidence" value="ECO:0007669"/>
    <property type="project" value="UniProtKB-KW"/>
</dbReference>
<protein>
    <submittedName>
        <fullName evidence="5">Hydrolase, alpha/beta domain protein</fullName>
    </submittedName>
</protein>
<dbReference type="PANTHER" id="PTHR48081">
    <property type="entry name" value="AB HYDROLASE SUPERFAMILY PROTEIN C4A8.06C"/>
    <property type="match status" value="1"/>
</dbReference>
<dbReference type="PANTHER" id="PTHR48081:SF8">
    <property type="entry name" value="ALPHA_BETA HYDROLASE FOLD-3 DOMAIN-CONTAINING PROTEIN-RELATED"/>
    <property type="match status" value="1"/>
</dbReference>
<dbReference type="Proteomes" id="UP000005950">
    <property type="component" value="Unassembled WGS sequence"/>
</dbReference>
<dbReference type="EMBL" id="ACCF01000144">
    <property type="protein sequence ID" value="EEF67320.1"/>
    <property type="molecule type" value="Genomic_DNA"/>
</dbReference>
<dbReference type="HOGENOM" id="CLU_012494_6_1_9"/>
<dbReference type="RefSeq" id="WP_006059649.1">
    <property type="nucleotide sequence ID" value="NZ_GG657557.1"/>
</dbReference>
<reference evidence="5 6" key="1">
    <citation type="submission" date="2008-12" db="EMBL/GenBank/DDBJ databases">
        <authorList>
            <person name="Fulton L."/>
            <person name="Clifton S."/>
            <person name="Fulton B."/>
            <person name="Xu J."/>
            <person name="Minx P."/>
            <person name="Pepin K.H."/>
            <person name="Johnson M."/>
            <person name="Bhonagiri V."/>
            <person name="Nash W.E."/>
            <person name="Mardis E.R."/>
            <person name="Wilson R.K."/>
        </authorList>
    </citation>
    <scope>NUCLEOTIDE SEQUENCE [LARGE SCALE GENOMIC DNA]</scope>
    <source>
        <strain evidence="5 6">DSM 12042</strain>
    </source>
</reference>
<dbReference type="eggNOG" id="COG0657">
    <property type="taxonomic scope" value="Bacteria"/>
</dbReference>
<proteinExistence type="inferred from homology"/>
<accession>B9Y9H7</accession>
<feature type="active site" evidence="3">
    <location>
        <position position="154"/>
    </location>
</feature>
<dbReference type="InterPro" id="IPR033140">
    <property type="entry name" value="Lipase_GDXG_put_SER_AS"/>
</dbReference>